<dbReference type="Proteomes" id="UP001203423">
    <property type="component" value="Unassembled WGS sequence"/>
</dbReference>
<reference evidence="1 2" key="1">
    <citation type="submission" date="2022-01" db="EMBL/GenBank/DDBJ databases">
        <title>Whole genome-based taxonomy of the Shewanellaceae.</title>
        <authorList>
            <person name="Martin-Rodriguez A.J."/>
        </authorList>
    </citation>
    <scope>NUCLEOTIDE SEQUENCE [LARGE SCALE GENOMIC DNA]</scope>
    <source>
        <strain evidence="1 2">DSM 17177</strain>
    </source>
</reference>
<evidence type="ECO:0000313" key="1">
    <source>
        <dbReference type="EMBL" id="MCL1126828.1"/>
    </source>
</evidence>
<sequence>MEDIKHTLEQLSHHSNDSNNDKYLFKQLDSVAQRNYQLMKELNLIKRHIPILFIVVSQNTTDTSVHGFYVNPTEKPTVEHYNPKAKDKNNPHDWGKCNVSTKMLIIPKSNWVLGTEIESPPTNFSLVSHLDTPNES</sequence>
<dbReference type="EMBL" id="JAKIKS010000109">
    <property type="protein sequence ID" value="MCL1126828.1"/>
    <property type="molecule type" value="Genomic_DNA"/>
</dbReference>
<dbReference type="RefSeq" id="WP_248942239.1">
    <property type="nucleotide sequence ID" value="NZ_JAKIKS010000109.1"/>
</dbReference>
<accession>A0ABT0LGL0</accession>
<evidence type="ECO:0000313" key="2">
    <source>
        <dbReference type="Proteomes" id="UP001203423"/>
    </source>
</evidence>
<name>A0ABT0LGL0_9GAMM</name>
<comment type="caution">
    <text evidence="1">The sequence shown here is derived from an EMBL/GenBank/DDBJ whole genome shotgun (WGS) entry which is preliminary data.</text>
</comment>
<organism evidence="1 2">
    <name type="scientific">Shewanella surugensis</name>
    <dbReference type="NCBI Taxonomy" id="212020"/>
    <lineage>
        <taxon>Bacteria</taxon>
        <taxon>Pseudomonadati</taxon>
        <taxon>Pseudomonadota</taxon>
        <taxon>Gammaproteobacteria</taxon>
        <taxon>Alteromonadales</taxon>
        <taxon>Shewanellaceae</taxon>
        <taxon>Shewanella</taxon>
    </lineage>
</organism>
<keyword evidence="2" id="KW-1185">Reference proteome</keyword>
<proteinExistence type="predicted"/>
<protein>
    <submittedName>
        <fullName evidence="1">Protein FAM135</fullName>
    </submittedName>
</protein>
<gene>
    <name evidence="1" type="ORF">L2764_20665</name>
</gene>